<proteinExistence type="predicted"/>
<sequence length="306" mass="34227">MNDNLTISTFQLFKLFPDAESARVYLEERLWPNGCRCPVCGLTDRITVRKAGFYRCNQCKEDFTVRTGTIFERSHVPLHKWLYAMYLLVTSRKGISSLQLSKEIGITQKSAWFVLHRLREACGNDPTILNGIVEIDETYIGGKEANKHASKKLRAGRGSVGKVAVMGMRERGGRTIARPIDAADTANIHTAIHTHIEAGSTLHTDEAKAYSGLVGLFFKHGTVNHSAGEYVRDGVTTNSIESVWAVLKRGLHGVYHHASPKHIGRYVDEFTFRLNDGNVKRLTLDRLNSMIAATVGRRITYQELIA</sequence>
<accession>A0A6M3IXP1</accession>
<dbReference type="PANTHER" id="PTHR47163">
    <property type="entry name" value="DDE_TNP_IS1595 DOMAIN-CONTAINING PROTEIN"/>
    <property type="match status" value="1"/>
</dbReference>
<feature type="domain" description="ISXO2-like transposase" evidence="1">
    <location>
        <begin position="128"/>
        <end position="275"/>
    </location>
</feature>
<evidence type="ECO:0000313" key="3">
    <source>
        <dbReference type="EMBL" id="QJA80983.1"/>
    </source>
</evidence>
<dbReference type="EMBL" id="MT141454">
    <property type="protein sequence ID" value="QJA61815.1"/>
    <property type="molecule type" value="Genomic_DNA"/>
</dbReference>
<name>A0A6M3IXP1_9ZZZZ</name>
<dbReference type="EMBL" id="MT142443">
    <property type="protein sequence ID" value="QJA80983.1"/>
    <property type="molecule type" value="Genomic_DNA"/>
</dbReference>
<dbReference type="Pfam" id="PF12762">
    <property type="entry name" value="DDE_Tnp_IS1595"/>
    <property type="match status" value="1"/>
</dbReference>
<dbReference type="AlphaFoldDB" id="A0A6M3IXP1"/>
<dbReference type="PANTHER" id="PTHR47163:SF2">
    <property type="entry name" value="SI:DKEY-17M8.2"/>
    <property type="match status" value="1"/>
</dbReference>
<evidence type="ECO:0000259" key="1">
    <source>
        <dbReference type="SMART" id="SM01126"/>
    </source>
</evidence>
<dbReference type="NCBIfam" id="NF033547">
    <property type="entry name" value="transpos_IS1595"/>
    <property type="match status" value="1"/>
</dbReference>
<organism evidence="2">
    <name type="scientific">viral metagenome</name>
    <dbReference type="NCBI Taxonomy" id="1070528"/>
    <lineage>
        <taxon>unclassified sequences</taxon>
        <taxon>metagenomes</taxon>
        <taxon>organismal metagenomes</taxon>
    </lineage>
</organism>
<dbReference type="Pfam" id="PF12760">
    <property type="entry name" value="Zn_ribbon_IS1595"/>
    <property type="match status" value="1"/>
</dbReference>
<dbReference type="SMART" id="SM01126">
    <property type="entry name" value="DDE_Tnp_IS1595"/>
    <property type="match status" value="1"/>
</dbReference>
<dbReference type="InterPro" id="IPR024442">
    <property type="entry name" value="Transposase_Zn_ribbon"/>
</dbReference>
<protein>
    <submittedName>
        <fullName evidence="2">Putative transposase</fullName>
    </submittedName>
</protein>
<dbReference type="InterPro" id="IPR024445">
    <property type="entry name" value="Tnp_ISXO2-like"/>
</dbReference>
<reference evidence="2" key="1">
    <citation type="submission" date="2020-03" db="EMBL/GenBank/DDBJ databases">
        <title>The deep terrestrial virosphere.</title>
        <authorList>
            <person name="Holmfeldt K."/>
            <person name="Nilsson E."/>
            <person name="Simone D."/>
            <person name="Lopez-Fernandez M."/>
            <person name="Wu X."/>
            <person name="de Brujin I."/>
            <person name="Lundin D."/>
            <person name="Andersson A."/>
            <person name="Bertilsson S."/>
            <person name="Dopson M."/>
        </authorList>
    </citation>
    <scope>NUCLEOTIDE SEQUENCE</scope>
    <source>
        <strain evidence="3">MM415A00613</strain>
        <strain evidence="2">MM415B00887</strain>
    </source>
</reference>
<gene>
    <name evidence="3" type="ORF">MM415A00613_0030</name>
    <name evidence="2" type="ORF">MM415B00887_0004</name>
</gene>
<evidence type="ECO:0000313" key="2">
    <source>
        <dbReference type="EMBL" id="QJA61815.1"/>
    </source>
</evidence>
<dbReference type="InterPro" id="IPR053164">
    <property type="entry name" value="IS1016-like_transposase"/>
</dbReference>